<dbReference type="EC" id="4.1.3.30" evidence="9"/>
<dbReference type="PANTHER" id="PTHR42905:SF5">
    <property type="entry name" value="CARBOXYVINYL-CARBOXYPHOSPHONATE PHOSPHORYLMUTASE, CHLOROPLASTIC"/>
    <property type="match status" value="1"/>
</dbReference>
<dbReference type="GO" id="GO:0046421">
    <property type="term" value="F:methylisocitrate lyase activity"/>
    <property type="evidence" value="ECO:0007669"/>
    <property type="project" value="UniProtKB-EC"/>
</dbReference>
<gene>
    <name evidence="10" type="primary">prpB</name>
    <name evidence="10" type="ORF">D0433_04100</name>
</gene>
<dbReference type="FunFam" id="3.20.20.60:FF:000009">
    <property type="entry name" value="2-methylisocitrate lyase"/>
    <property type="match status" value="1"/>
</dbReference>
<dbReference type="Pfam" id="PF13714">
    <property type="entry name" value="PEP_mutase"/>
    <property type="match status" value="1"/>
</dbReference>
<organism evidence="10 11">
    <name type="scientific">Candidatus Thermochlorobacter aerophilus</name>
    <dbReference type="NCBI Taxonomy" id="1868324"/>
    <lineage>
        <taxon>Bacteria</taxon>
        <taxon>Pseudomonadati</taxon>
        <taxon>Chlorobiota</taxon>
        <taxon>Chlorobiia</taxon>
        <taxon>Chlorobiales</taxon>
        <taxon>Candidatus Thermochlorobacteriaceae</taxon>
        <taxon>Candidatus Thermochlorobacter</taxon>
    </lineage>
</organism>
<comment type="pathway">
    <text evidence="9">Organic acid metabolism; propanoate degradation.</text>
</comment>
<evidence type="ECO:0000256" key="6">
    <source>
        <dbReference type="ARBA" id="ARBA00023239"/>
    </source>
</evidence>
<keyword evidence="4" id="KW-0479">Metal-binding</keyword>
<evidence type="ECO:0000256" key="8">
    <source>
        <dbReference type="ARBA" id="ARBA00057039"/>
    </source>
</evidence>
<comment type="catalytic activity">
    <reaction evidence="1 9">
        <text>(2S,3R)-3-hydroxybutane-1,2,3-tricarboxylate = pyruvate + succinate</text>
        <dbReference type="Rhea" id="RHEA:16809"/>
        <dbReference type="ChEBI" id="CHEBI:15361"/>
        <dbReference type="ChEBI" id="CHEBI:30031"/>
        <dbReference type="ChEBI" id="CHEBI:57429"/>
        <dbReference type="EC" id="4.1.3.30"/>
    </reaction>
</comment>
<keyword evidence="5" id="KW-0460">Magnesium</keyword>
<dbReference type="GO" id="GO:0046872">
    <property type="term" value="F:metal ion binding"/>
    <property type="evidence" value="ECO:0007669"/>
    <property type="project" value="UniProtKB-KW"/>
</dbReference>
<dbReference type="EMBL" id="PHFL01000026">
    <property type="protein sequence ID" value="RFM24800.1"/>
    <property type="molecule type" value="Genomic_DNA"/>
</dbReference>
<dbReference type="InterPro" id="IPR018523">
    <property type="entry name" value="Isocitrate_lyase_ph_CS"/>
</dbReference>
<dbReference type="SUPFAM" id="SSF51621">
    <property type="entry name" value="Phosphoenolpyruvate/pyruvate domain"/>
    <property type="match status" value="1"/>
</dbReference>
<comment type="function">
    <text evidence="9">Catalyzes the thermodynamically favored C-C bond cleavage of (2R,3S)-2-methylisocitrate to yield pyruvate and succinate.</text>
</comment>
<dbReference type="InterPro" id="IPR012695">
    <property type="entry name" value="PrpB"/>
</dbReference>
<evidence type="ECO:0000256" key="3">
    <source>
        <dbReference type="ARBA" id="ARBA00009282"/>
    </source>
</evidence>
<dbReference type="UniPathway" id="UPA00946"/>
<dbReference type="PANTHER" id="PTHR42905">
    <property type="entry name" value="PHOSPHOENOLPYRUVATE CARBOXYLASE"/>
    <property type="match status" value="1"/>
</dbReference>
<proteinExistence type="inferred from homology"/>
<evidence type="ECO:0000313" key="10">
    <source>
        <dbReference type="EMBL" id="RFM24800.1"/>
    </source>
</evidence>
<name>A0A395M216_9BACT</name>
<dbReference type="InterPro" id="IPR039556">
    <property type="entry name" value="ICL/PEPM"/>
</dbReference>
<reference evidence="10 11" key="1">
    <citation type="journal article" date="2011" name="ISME J.">
        <title>Community ecology of hot spring cyanobacterial mats: predominant populations and their functional potential.</title>
        <authorList>
            <person name="Klatt C.G."/>
            <person name="Wood J.M."/>
            <person name="Rusch D.B."/>
            <person name="Bateson M.M."/>
            <person name="Hamamura N."/>
            <person name="Heidelberg J.F."/>
            <person name="Grossman A.R."/>
            <person name="Bhaya D."/>
            <person name="Cohan F.M."/>
            <person name="Kuhl M."/>
            <person name="Bryant D.A."/>
            <person name="Ward D.M."/>
        </authorList>
    </citation>
    <scope>NUCLEOTIDE SEQUENCE [LARGE SCALE GENOMIC DNA]</scope>
    <source>
        <strain evidence="10">OS</strain>
    </source>
</reference>
<dbReference type="Gene3D" id="3.20.20.60">
    <property type="entry name" value="Phosphoenolpyruvate-binding domains"/>
    <property type="match status" value="1"/>
</dbReference>
<dbReference type="PROSITE" id="PS00161">
    <property type="entry name" value="ISOCITRATE_LYASE"/>
    <property type="match status" value="1"/>
</dbReference>
<dbReference type="Proteomes" id="UP000266389">
    <property type="component" value="Unassembled WGS sequence"/>
</dbReference>
<evidence type="ECO:0000313" key="11">
    <source>
        <dbReference type="Proteomes" id="UP000266389"/>
    </source>
</evidence>
<comment type="caution">
    <text evidence="10">The sequence shown here is derived from an EMBL/GenBank/DDBJ whole genome shotgun (WGS) entry which is preliminary data.</text>
</comment>
<comment type="similarity">
    <text evidence="3 9">Belongs to the isocitrate lyase/PEP mutase superfamily. Methylisocitrate lyase family.</text>
</comment>
<dbReference type="InterPro" id="IPR040442">
    <property type="entry name" value="Pyrv_kinase-like_dom_sf"/>
</dbReference>
<dbReference type="InterPro" id="IPR015813">
    <property type="entry name" value="Pyrv/PenolPyrv_kinase-like_dom"/>
</dbReference>
<protein>
    <recommendedName>
        <fullName evidence="9">Methylisocitrate lyase</fullName>
        <ecNumber evidence="9">4.1.3.30</ecNumber>
    </recommendedName>
</protein>
<dbReference type="CDD" id="cd00377">
    <property type="entry name" value="ICL_PEPM"/>
    <property type="match status" value="1"/>
</dbReference>
<sequence>MTWLVREGTSLSAGARLKARLQQPQILKVPGVFNALVALCAQKIGFEAAYFSGAAFSASMGLPDLGLFTLSELADAVRSITRATHLPLIVDVDTGFGEALNVMRTVKELEDAGAAAVQIEDQIMPKKCGHLDGKEIISAEEMIEKIRAAKASRKELLIVARTDAKAIAGISETIRRANLYAEAGADIIFPEALQSAEEFKLAAREIHAPLLANMTEFGKTPYISAPQFEDWGYKIVIYPVTSLRVAMKAIEGVFTELMNTGSQEAWLNRMQTRQELYELIRYHDYESADKTFSAHQATSS</sequence>
<comment type="function">
    <text evidence="8">Involved in the catabolism of short chain fatty acids (SCFA) via the 2-methylcitrate cycle I (propionate degradation route). Catalyzes the thermodynamically favored C-C bond cleavage of (2R,3S)-2-methylisocitrate to yield pyruvate and succinate via an alpha-carboxy-carbanion intermediate.</text>
</comment>
<evidence type="ECO:0000256" key="2">
    <source>
        <dbReference type="ARBA" id="ARBA00001946"/>
    </source>
</evidence>
<dbReference type="AlphaFoldDB" id="A0A395M216"/>
<comment type="cofactor">
    <cofactor evidence="2">
        <name>Mg(2+)</name>
        <dbReference type="ChEBI" id="CHEBI:18420"/>
    </cofactor>
</comment>
<evidence type="ECO:0000256" key="9">
    <source>
        <dbReference type="RuleBase" id="RU361121"/>
    </source>
</evidence>
<accession>A0A395M216</accession>
<dbReference type="GO" id="GO:0019629">
    <property type="term" value="P:propionate catabolic process, 2-methylcitrate cycle"/>
    <property type="evidence" value="ECO:0007669"/>
    <property type="project" value="InterPro"/>
</dbReference>
<evidence type="ECO:0000256" key="1">
    <source>
        <dbReference type="ARBA" id="ARBA00001050"/>
    </source>
</evidence>
<comment type="subunit">
    <text evidence="7">Homotetramer; dimer of dimers.</text>
</comment>
<evidence type="ECO:0000256" key="4">
    <source>
        <dbReference type="ARBA" id="ARBA00022723"/>
    </source>
</evidence>
<keyword evidence="6 9" id="KW-0456">Lyase</keyword>
<evidence type="ECO:0000256" key="5">
    <source>
        <dbReference type="ARBA" id="ARBA00022842"/>
    </source>
</evidence>
<dbReference type="NCBIfam" id="TIGR02317">
    <property type="entry name" value="prpB"/>
    <property type="match status" value="1"/>
</dbReference>
<evidence type="ECO:0000256" key="7">
    <source>
        <dbReference type="ARBA" id="ARBA00044762"/>
    </source>
</evidence>